<gene>
    <name evidence="1" type="ORF">NCTC10638_02133</name>
</gene>
<reference evidence="1 2" key="1">
    <citation type="submission" date="2018-06" db="EMBL/GenBank/DDBJ databases">
        <authorList>
            <consortium name="Pathogen Informatics"/>
            <person name="Doyle S."/>
        </authorList>
    </citation>
    <scope>NUCLEOTIDE SEQUENCE [LARGE SCALE GENOMIC DNA]</scope>
    <source>
        <strain evidence="1 2">NCTC10638</strain>
    </source>
</reference>
<organism evidence="1 2">
    <name type="scientific">Mannheimia haemolytica</name>
    <name type="common">Pasteurella haemolytica</name>
    <dbReference type="NCBI Taxonomy" id="75985"/>
    <lineage>
        <taxon>Bacteria</taxon>
        <taxon>Pseudomonadati</taxon>
        <taxon>Pseudomonadota</taxon>
        <taxon>Gammaproteobacteria</taxon>
        <taxon>Pasteurellales</taxon>
        <taxon>Pasteurellaceae</taxon>
        <taxon>Mannheimia</taxon>
    </lineage>
</organism>
<protein>
    <submittedName>
        <fullName evidence="1">Uncharacterized protein</fullName>
    </submittedName>
</protein>
<sequence>MAREKIIIDTEQFQRTISRISHQIIEKHGDLQDVVIVASNVEELKLPS</sequence>
<dbReference type="Proteomes" id="UP000254802">
    <property type="component" value="Unassembled WGS sequence"/>
</dbReference>
<accession>A0A378MZH2</accession>
<dbReference type="EMBL" id="UGPN01000002">
    <property type="protein sequence ID" value="STY60926.1"/>
    <property type="molecule type" value="Genomic_DNA"/>
</dbReference>
<dbReference type="AlphaFoldDB" id="A0A378MZH2"/>
<dbReference type="InterPro" id="IPR029057">
    <property type="entry name" value="PRTase-like"/>
</dbReference>
<proteinExistence type="predicted"/>
<evidence type="ECO:0000313" key="1">
    <source>
        <dbReference type="EMBL" id="STY60926.1"/>
    </source>
</evidence>
<name>A0A378MZH2_MANHA</name>
<evidence type="ECO:0000313" key="2">
    <source>
        <dbReference type="Proteomes" id="UP000254802"/>
    </source>
</evidence>
<dbReference type="Gene3D" id="3.40.50.2020">
    <property type="match status" value="1"/>
</dbReference>